<dbReference type="Pfam" id="PF08906">
    <property type="entry name" value="T6SS_Tdi1_C"/>
    <property type="match status" value="1"/>
</dbReference>
<evidence type="ECO:0000259" key="2">
    <source>
        <dbReference type="Pfam" id="PF08906"/>
    </source>
</evidence>
<evidence type="ECO:0000313" key="3">
    <source>
        <dbReference type="EMBL" id="PKI23964.1"/>
    </source>
</evidence>
<evidence type="ECO:0000259" key="1">
    <source>
        <dbReference type="Pfam" id="PF08887"/>
    </source>
</evidence>
<feature type="domain" description="T6SS immunity protein Tdi1 C-terminal" evidence="2">
    <location>
        <begin position="126"/>
        <end position="195"/>
    </location>
</feature>
<evidence type="ECO:0000313" key="4">
    <source>
        <dbReference type="Proteomes" id="UP000233399"/>
    </source>
</evidence>
<dbReference type="AlphaFoldDB" id="A0A2N1ITB8"/>
<dbReference type="RefSeq" id="WP_021783463.1">
    <property type="nucleotide sequence ID" value="NZ_KK214958.1"/>
</dbReference>
<dbReference type="EMBL" id="PJCG01000014">
    <property type="protein sequence ID" value="PKI23964.1"/>
    <property type="molecule type" value="Genomic_DNA"/>
</dbReference>
<dbReference type="Pfam" id="PF08887">
    <property type="entry name" value="GAD-like"/>
    <property type="match status" value="1"/>
</dbReference>
<dbReference type="Proteomes" id="UP000233399">
    <property type="component" value="Unassembled WGS sequence"/>
</dbReference>
<reference evidence="3 4" key="1">
    <citation type="submission" date="2017-12" db="EMBL/GenBank/DDBJ databases">
        <title>Isolation and characterization of an aerobic denitrifying Pseudomonas monteilii CY06 from aquaculture ponds.</title>
        <authorList>
            <person name="Ma Q."/>
            <person name="Cai Y."/>
            <person name="He Z."/>
        </authorList>
    </citation>
    <scope>NUCLEOTIDE SEQUENCE [LARGE SCALE GENOMIC DNA]</scope>
    <source>
        <strain evidence="3 4">CY06</strain>
    </source>
</reference>
<accession>A0A2N1ITB8</accession>
<protein>
    <submittedName>
        <fullName evidence="3">Glutamyl-tRNA amidotransferase</fullName>
    </submittedName>
</protein>
<keyword evidence="3" id="KW-0808">Transferase</keyword>
<dbReference type="InterPro" id="IPR015002">
    <property type="entry name" value="T6SS_Tdi1_C"/>
</dbReference>
<feature type="domain" description="GAD-related" evidence="1">
    <location>
        <begin position="3"/>
        <end position="107"/>
    </location>
</feature>
<comment type="caution">
    <text evidence="3">The sequence shown here is derived from an EMBL/GenBank/DDBJ whole genome shotgun (WGS) entry which is preliminary data.</text>
</comment>
<dbReference type="GO" id="GO:0016740">
    <property type="term" value="F:transferase activity"/>
    <property type="evidence" value="ECO:0007669"/>
    <property type="project" value="UniProtKB-KW"/>
</dbReference>
<dbReference type="InterPro" id="IPR014983">
    <property type="entry name" value="GAD-rel"/>
</dbReference>
<name>A0A2N1ITB8_9PSED</name>
<organism evidence="3 4">
    <name type="scientific">Pseudomonas monteilii</name>
    <dbReference type="NCBI Taxonomy" id="76759"/>
    <lineage>
        <taxon>Bacteria</taxon>
        <taxon>Pseudomonadati</taxon>
        <taxon>Pseudomonadota</taxon>
        <taxon>Gammaproteobacteria</taxon>
        <taxon>Pseudomonadales</taxon>
        <taxon>Pseudomonadaceae</taxon>
        <taxon>Pseudomonas</taxon>
    </lineage>
</organism>
<sequence>MDKVFANLIENFGPPIDRREVPGSTIEKYRDKLPPKLLEYWSEHGWGGYGEGIFWLVNPQEYDAVVSCWIAGTALASYDNYHLVARSAFGDLYLWGEKTGFSLEITSVGSQYIFYRTEFTKEQLNTELQGFILSREVESMDFNGLFNPAKEKLGRLKHDEMYGFFPALMLGGADSLQHLKKVSAVEHLIFLAQLTDLQPYSFSEQPD</sequence>
<gene>
    <name evidence="3" type="ORF">CXB65_11405</name>
</gene>
<proteinExistence type="predicted"/>